<feature type="signal peptide" evidence="2">
    <location>
        <begin position="1"/>
        <end position="20"/>
    </location>
</feature>
<evidence type="ECO:0000313" key="3">
    <source>
        <dbReference type="EMBL" id="JAD96454.1"/>
    </source>
</evidence>
<protein>
    <submittedName>
        <fullName evidence="3">Uncharacterized protein</fullName>
    </submittedName>
</protein>
<feature type="chain" id="PRO_5002046790" evidence="2">
    <location>
        <begin position="21"/>
        <end position="63"/>
    </location>
</feature>
<evidence type="ECO:0000256" key="2">
    <source>
        <dbReference type="SAM" id="SignalP"/>
    </source>
</evidence>
<evidence type="ECO:0000256" key="1">
    <source>
        <dbReference type="SAM" id="Phobius"/>
    </source>
</evidence>
<reference evidence="3" key="2">
    <citation type="journal article" date="2015" name="Data Brief">
        <title>Shoot transcriptome of the giant reed, Arundo donax.</title>
        <authorList>
            <person name="Barrero R.A."/>
            <person name="Guerrero F.D."/>
            <person name="Moolhuijzen P."/>
            <person name="Goolsby J.A."/>
            <person name="Tidwell J."/>
            <person name="Bellgard S.E."/>
            <person name="Bellgard M.I."/>
        </authorList>
    </citation>
    <scope>NUCLEOTIDE SEQUENCE</scope>
    <source>
        <tissue evidence="3">Shoot tissue taken approximately 20 cm above the soil surface</tissue>
    </source>
</reference>
<keyword evidence="1" id="KW-0472">Membrane</keyword>
<keyword evidence="2" id="KW-0732">Signal</keyword>
<name>A0A0A9E6N1_ARUDO</name>
<sequence>MCPEFLLFFNALLSYSLCSAFSCLGSMRPAFIFLFPSVCGCMLLAQCSLCYLAVPLAYILLTC</sequence>
<dbReference type="EMBL" id="GBRH01201441">
    <property type="protein sequence ID" value="JAD96454.1"/>
    <property type="molecule type" value="Transcribed_RNA"/>
</dbReference>
<organism evidence="3">
    <name type="scientific">Arundo donax</name>
    <name type="common">Giant reed</name>
    <name type="synonym">Donax arundinaceus</name>
    <dbReference type="NCBI Taxonomy" id="35708"/>
    <lineage>
        <taxon>Eukaryota</taxon>
        <taxon>Viridiplantae</taxon>
        <taxon>Streptophyta</taxon>
        <taxon>Embryophyta</taxon>
        <taxon>Tracheophyta</taxon>
        <taxon>Spermatophyta</taxon>
        <taxon>Magnoliopsida</taxon>
        <taxon>Liliopsida</taxon>
        <taxon>Poales</taxon>
        <taxon>Poaceae</taxon>
        <taxon>PACMAD clade</taxon>
        <taxon>Arundinoideae</taxon>
        <taxon>Arundineae</taxon>
        <taxon>Arundo</taxon>
    </lineage>
</organism>
<keyword evidence="1" id="KW-1133">Transmembrane helix</keyword>
<dbReference type="AlphaFoldDB" id="A0A0A9E6N1"/>
<feature type="transmembrane region" description="Helical" evidence="1">
    <location>
        <begin position="30"/>
        <end position="61"/>
    </location>
</feature>
<reference evidence="3" key="1">
    <citation type="submission" date="2014-09" db="EMBL/GenBank/DDBJ databases">
        <authorList>
            <person name="Magalhaes I.L.F."/>
            <person name="Oliveira U."/>
            <person name="Santos F.R."/>
            <person name="Vidigal T.H.D.A."/>
            <person name="Brescovit A.D."/>
            <person name="Santos A.J."/>
        </authorList>
    </citation>
    <scope>NUCLEOTIDE SEQUENCE</scope>
    <source>
        <tissue evidence="3">Shoot tissue taken approximately 20 cm above the soil surface</tissue>
    </source>
</reference>
<proteinExistence type="predicted"/>
<keyword evidence="1" id="KW-0812">Transmembrane</keyword>
<accession>A0A0A9E6N1</accession>